<dbReference type="EMBL" id="LR031573">
    <property type="protein sequence ID" value="VDC92159.1"/>
    <property type="molecule type" value="Genomic_DNA"/>
</dbReference>
<dbReference type="Pfam" id="PF00319">
    <property type="entry name" value="SRF-TF"/>
    <property type="match status" value="1"/>
</dbReference>
<proteinExistence type="predicted"/>
<feature type="domain" description="MADS-box" evidence="9">
    <location>
        <begin position="1"/>
        <end position="61"/>
    </location>
</feature>
<evidence type="ECO:0000256" key="3">
    <source>
        <dbReference type="ARBA" id="ARBA00023125"/>
    </source>
</evidence>
<dbReference type="SMR" id="A0A3P6AT03"/>
<dbReference type="FunFam" id="3.40.1810.10:FF:000003">
    <property type="entry name" value="MADS-box transcription factor MADS-MC"/>
    <property type="match status" value="1"/>
</dbReference>
<protein>
    <recommendedName>
        <fullName evidence="13">MADS-box domain-containing protein</fullName>
    </recommendedName>
</protein>
<dbReference type="PROSITE" id="PS00350">
    <property type="entry name" value="MADS_BOX_1"/>
    <property type="match status" value="1"/>
</dbReference>
<keyword evidence="8" id="KW-0472">Membrane</keyword>
<comment type="subcellular location">
    <subcellularLocation>
        <location evidence="1">Nucleus</location>
    </subcellularLocation>
</comment>
<gene>
    <name evidence="12" type="ORF">BRAA02T08686Z</name>
    <name evidence="11" type="ORF">BRAPAZ1V2_A02P45210.2</name>
</gene>
<evidence type="ECO:0000259" key="10">
    <source>
        <dbReference type="PROSITE" id="PS51297"/>
    </source>
</evidence>
<dbReference type="GO" id="GO:0003700">
    <property type="term" value="F:DNA-binding transcription factor activity"/>
    <property type="evidence" value="ECO:0007669"/>
    <property type="project" value="InterPro"/>
</dbReference>
<dbReference type="PROSITE" id="PS50066">
    <property type="entry name" value="MADS_BOX_2"/>
    <property type="match status" value="1"/>
</dbReference>
<keyword evidence="3" id="KW-0238">DNA-binding</keyword>
<feature type="compositionally biased region" description="Polar residues" evidence="7">
    <location>
        <begin position="509"/>
        <end position="518"/>
    </location>
</feature>
<evidence type="ECO:0008006" key="13">
    <source>
        <dbReference type="Google" id="ProtNLM"/>
    </source>
</evidence>
<dbReference type="InterPro" id="IPR050142">
    <property type="entry name" value="MADS-box/MEF2_TF"/>
</dbReference>
<dbReference type="CDD" id="cd00265">
    <property type="entry name" value="MADS_MEF2_like"/>
    <property type="match status" value="1"/>
</dbReference>
<evidence type="ECO:0000256" key="6">
    <source>
        <dbReference type="SAM" id="Coils"/>
    </source>
</evidence>
<keyword evidence="5" id="KW-0539">Nucleus</keyword>
<dbReference type="GO" id="GO:0045944">
    <property type="term" value="P:positive regulation of transcription by RNA polymerase II"/>
    <property type="evidence" value="ECO:0007669"/>
    <property type="project" value="InterPro"/>
</dbReference>
<feature type="domain" description="K-box" evidence="10">
    <location>
        <begin position="88"/>
        <end position="178"/>
    </location>
</feature>
<dbReference type="SMART" id="SM00432">
    <property type="entry name" value="MADS"/>
    <property type="match status" value="1"/>
</dbReference>
<evidence type="ECO:0000259" key="9">
    <source>
        <dbReference type="PROSITE" id="PS50066"/>
    </source>
</evidence>
<feature type="compositionally biased region" description="Polar residues" evidence="7">
    <location>
        <begin position="465"/>
        <end position="479"/>
    </location>
</feature>
<dbReference type="Gene3D" id="3.40.1810.10">
    <property type="entry name" value="Transcription factor, MADS-box"/>
    <property type="match status" value="1"/>
</dbReference>
<dbReference type="InterPro" id="IPR033896">
    <property type="entry name" value="MEF2-like_N"/>
</dbReference>
<evidence type="ECO:0000256" key="4">
    <source>
        <dbReference type="ARBA" id="ARBA00023163"/>
    </source>
</evidence>
<feature type="coiled-coil region" evidence="6">
    <location>
        <begin position="144"/>
        <end position="178"/>
    </location>
</feature>
<keyword evidence="8" id="KW-1133">Transmembrane helix</keyword>
<keyword evidence="2" id="KW-0805">Transcription regulation</keyword>
<name>A0A3P6AT03_BRACM</name>
<evidence type="ECO:0000256" key="2">
    <source>
        <dbReference type="ARBA" id="ARBA00023015"/>
    </source>
</evidence>
<dbReference type="GO" id="GO:0005634">
    <property type="term" value="C:nucleus"/>
    <property type="evidence" value="ECO:0007669"/>
    <property type="project" value="UniProtKB-SubCell"/>
</dbReference>
<evidence type="ECO:0000313" key="12">
    <source>
        <dbReference type="EMBL" id="VDC92159.1"/>
    </source>
</evidence>
<feature type="region of interest" description="Disordered" evidence="7">
    <location>
        <begin position="459"/>
        <end position="518"/>
    </location>
</feature>
<dbReference type="InterPro" id="IPR036879">
    <property type="entry name" value="TF_MADSbox_sf"/>
</dbReference>
<reference evidence="12" key="1">
    <citation type="submission" date="2018-11" db="EMBL/GenBank/DDBJ databases">
        <authorList>
            <consortium name="Genoscope - CEA"/>
            <person name="William W."/>
        </authorList>
    </citation>
    <scope>NUCLEOTIDE SEQUENCE</scope>
</reference>
<sequence length="577" mass="64095">MGRGRVQLRRIENKIRRQVTFSKRRTGLVKKAQEISVLCDADVALIVFSPKGKLFEYSAGSSMERILDRYERCSYAGQDIPTPSLDSQGECSTECSKLLRMIDAMQISLRHLKGEEVDALSIRELQSLEMQLDTSLRRTRSRKNQLMVESLAQLQKKEKELKELKKQLTKKVDQGEDIEPQNISQGLDSTPPCETPHLLPGPISPHPPLSIGGPELVAKYQFYCRSPFTIDDKAYLEEGVTEEQHRQAIRGSVLIIHKLYILVANVIGALTVFNFKFLQDLVGGHPIVCSKHMLEIMFNEPQLLIVFRVALEIEMVYSFPDEQGVTEDPADFPSLTIDDIIDMEQGYTLSPVEPSNYEPGDEVLYGEPVSLEEMENAERNFAGTIILHQPTPLEVEPVNIWRGNTQEEPYWDGMMEEEDNYEVYVTQSPHPSQGVEPLPLAPNRRVNAPQPATIIMIDDEDDGSYTGSSEGVNENDNISNPPPPEEIGVIANEQTKSAPASRKGESSGEVDQNKTAPSNEVVVALPAAPIPSNEELCLDLTLGVGKNMSTSRGVTLVDVDDSVSEGEEGSGGFDPLF</sequence>
<dbReference type="GO" id="GO:0000977">
    <property type="term" value="F:RNA polymerase II transcription regulatory region sequence-specific DNA binding"/>
    <property type="evidence" value="ECO:0007669"/>
    <property type="project" value="InterPro"/>
</dbReference>
<dbReference type="GO" id="GO:0046983">
    <property type="term" value="F:protein dimerization activity"/>
    <property type="evidence" value="ECO:0007669"/>
    <property type="project" value="InterPro"/>
</dbReference>
<organism evidence="12">
    <name type="scientific">Brassica campestris</name>
    <name type="common">Field mustard</name>
    <dbReference type="NCBI Taxonomy" id="3711"/>
    <lineage>
        <taxon>Eukaryota</taxon>
        <taxon>Viridiplantae</taxon>
        <taxon>Streptophyta</taxon>
        <taxon>Embryophyta</taxon>
        <taxon>Tracheophyta</taxon>
        <taxon>Spermatophyta</taxon>
        <taxon>Magnoliopsida</taxon>
        <taxon>eudicotyledons</taxon>
        <taxon>Gunneridae</taxon>
        <taxon>Pentapetalae</taxon>
        <taxon>rosids</taxon>
        <taxon>malvids</taxon>
        <taxon>Brassicales</taxon>
        <taxon>Brassicaceae</taxon>
        <taxon>Brassiceae</taxon>
        <taxon>Brassica</taxon>
    </lineage>
</organism>
<evidence type="ECO:0000256" key="1">
    <source>
        <dbReference type="ARBA" id="ARBA00004123"/>
    </source>
</evidence>
<dbReference type="Pfam" id="PF01486">
    <property type="entry name" value="K-box"/>
    <property type="match status" value="1"/>
</dbReference>
<keyword evidence="6" id="KW-0175">Coiled coil</keyword>
<dbReference type="PRINTS" id="PR00404">
    <property type="entry name" value="MADSDOMAIN"/>
</dbReference>
<evidence type="ECO:0000256" key="7">
    <source>
        <dbReference type="SAM" id="MobiDB-lite"/>
    </source>
</evidence>
<dbReference type="Proteomes" id="UP000694005">
    <property type="component" value="Chromosome A02"/>
</dbReference>
<feature type="transmembrane region" description="Helical" evidence="8">
    <location>
        <begin position="259"/>
        <end position="278"/>
    </location>
</feature>
<evidence type="ECO:0000256" key="8">
    <source>
        <dbReference type="SAM" id="Phobius"/>
    </source>
</evidence>
<dbReference type="EMBL" id="LS974618">
    <property type="protein sequence ID" value="CAG7895569.1"/>
    <property type="molecule type" value="Genomic_DNA"/>
</dbReference>
<evidence type="ECO:0000256" key="5">
    <source>
        <dbReference type="ARBA" id="ARBA00023242"/>
    </source>
</evidence>
<keyword evidence="8" id="KW-0812">Transmembrane</keyword>
<dbReference type="Gramene" id="A02p45210.2_BraZ1">
    <property type="protein sequence ID" value="A02p45210.2_BraZ1.CDS"/>
    <property type="gene ID" value="A02g45210.2_BraZ1"/>
</dbReference>
<dbReference type="InterPro" id="IPR002100">
    <property type="entry name" value="TF_MADSbox"/>
</dbReference>
<accession>A0A3P6AT03</accession>
<dbReference type="SUPFAM" id="SSF55455">
    <property type="entry name" value="SRF-like"/>
    <property type="match status" value="1"/>
</dbReference>
<keyword evidence="4" id="KW-0804">Transcription</keyword>
<dbReference type="PROSITE" id="PS51297">
    <property type="entry name" value="K_BOX"/>
    <property type="match status" value="1"/>
</dbReference>
<dbReference type="InterPro" id="IPR002487">
    <property type="entry name" value="TF_Kbox"/>
</dbReference>
<dbReference type="PANTHER" id="PTHR48019">
    <property type="entry name" value="SERUM RESPONSE FACTOR HOMOLOG"/>
    <property type="match status" value="1"/>
</dbReference>
<dbReference type="AlphaFoldDB" id="A0A3P6AT03"/>
<evidence type="ECO:0000313" key="11">
    <source>
        <dbReference type="EMBL" id="CAG7895569.1"/>
    </source>
</evidence>